<dbReference type="InterPro" id="IPR025218">
    <property type="entry name" value="DUF4426"/>
</dbReference>
<proteinExistence type="predicted"/>
<evidence type="ECO:0000256" key="1">
    <source>
        <dbReference type="SAM" id="SignalP"/>
    </source>
</evidence>
<dbReference type="OrthoDB" id="8563353at2"/>
<reference evidence="3 4" key="1">
    <citation type="journal article" date="2019" name="Biochem. Eng. J.">
        <title>Metabolic engineering of the marine bacteria Neptunomonas concharum for the production of acetoin and meso-2,3-butanediol from acetate.</title>
        <authorList>
            <person name="Li W."/>
            <person name="Pu N."/>
            <person name="Liu C.-X."/>
            <person name="Yuan Q.-P."/>
            <person name="Li Z.-J."/>
        </authorList>
    </citation>
    <scope>NUCLEOTIDE SEQUENCE [LARGE SCALE GENOMIC DNA]</scope>
    <source>
        <strain evidence="3 4">JCM17730</strain>
    </source>
</reference>
<accession>A0A5P1R781</accession>
<feature type="signal peptide" evidence="1">
    <location>
        <begin position="1"/>
        <end position="18"/>
    </location>
</feature>
<organism evidence="3 4">
    <name type="scientific">Neptunomonas concharum</name>
    <dbReference type="NCBI Taxonomy" id="1031538"/>
    <lineage>
        <taxon>Bacteria</taxon>
        <taxon>Pseudomonadati</taxon>
        <taxon>Pseudomonadota</taxon>
        <taxon>Gammaproteobacteria</taxon>
        <taxon>Oceanospirillales</taxon>
        <taxon>Oceanospirillaceae</taxon>
        <taxon>Neptunomonas</taxon>
    </lineage>
</organism>
<sequence>MKTFIALLLSLMIQPALAEQSVETDNYVIHYNAFNSTIVAPEVAQRHGLTRSRFTAMLNVAVFEKQTDGSEKAVPAVLTGKVANLMQQTQQLQFKPIKEGTALYYIGSFTFGNEEIMHLTLDVQPDPNKPAKTIRFTQKFYTD</sequence>
<evidence type="ECO:0000313" key="3">
    <source>
        <dbReference type="EMBL" id="QEQ95468.1"/>
    </source>
</evidence>
<keyword evidence="1" id="KW-0732">Signal</keyword>
<feature type="chain" id="PRO_5024909927" evidence="1">
    <location>
        <begin position="19"/>
        <end position="143"/>
    </location>
</feature>
<dbReference type="AlphaFoldDB" id="A0A5P1R781"/>
<dbReference type="KEGG" id="ncu:F0U83_01420"/>
<gene>
    <name evidence="3" type="ORF">F0U83_01420</name>
</gene>
<protein>
    <submittedName>
        <fullName evidence="3">DUF4426 domain-containing protein</fullName>
    </submittedName>
</protein>
<feature type="domain" description="DUF4426" evidence="2">
    <location>
        <begin position="23"/>
        <end position="143"/>
    </location>
</feature>
<dbReference type="Gene3D" id="2.60.40.3340">
    <property type="entry name" value="Domain of unknown function DUF4426"/>
    <property type="match status" value="1"/>
</dbReference>
<evidence type="ECO:0000313" key="4">
    <source>
        <dbReference type="Proteomes" id="UP000324760"/>
    </source>
</evidence>
<keyword evidence="4" id="KW-1185">Reference proteome</keyword>
<dbReference type="Proteomes" id="UP000324760">
    <property type="component" value="Chromosome"/>
</dbReference>
<dbReference type="Pfam" id="PF14467">
    <property type="entry name" value="DUF4426"/>
    <property type="match status" value="1"/>
</dbReference>
<name>A0A5P1R781_9GAMM</name>
<dbReference type="RefSeq" id="WP_138986173.1">
    <property type="nucleotide sequence ID" value="NZ_CP043869.1"/>
</dbReference>
<dbReference type="EMBL" id="CP043869">
    <property type="protein sequence ID" value="QEQ95468.1"/>
    <property type="molecule type" value="Genomic_DNA"/>
</dbReference>
<evidence type="ECO:0000259" key="2">
    <source>
        <dbReference type="Pfam" id="PF14467"/>
    </source>
</evidence>